<accession>A0A939H2H8</accession>
<sequence>MSRRILQPGEIEALDNTTFPRVLPPHIGSLFLERAARLRQLASGNPIADYLEFAAHIVSAQHQAAQALPPPAVDRSAMQRAQAHGMPLFAAAEQLDTGLHDWQQALEHILNTLASQTTGLPPALQPLIAELRQLPSDERNTIARQLLNKDLAARYIGMAPFIMAALQVRLAQLAATLHEADMPLMQPATVCPVCASEPVASVIRIGGQASGHRYLHCGGCGTDWHMVRVKCSHCESTQGIQYQTIEGDQGVVQAETCTACGSYRKIVNQEKDPLAEPLADDLASLMLDLLMSETRFQRASANPLLYVAVAQEQADTGGADGLIDPFPAP</sequence>
<dbReference type="InterPro" id="IPR056774">
    <property type="entry name" value="FdhE_N"/>
</dbReference>
<dbReference type="GO" id="GO:0051604">
    <property type="term" value="P:protein maturation"/>
    <property type="evidence" value="ECO:0007669"/>
    <property type="project" value="TreeGrafter"/>
</dbReference>
<dbReference type="GO" id="GO:0005829">
    <property type="term" value="C:cytosol"/>
    <property type="evidence" value="ECO:0007669"/>
    <property type="project" value="TreeGrafter"/>
</dbReference>
<dbReference type="CDD" id="cd16341">
    <property type="entry name" value="FdhE"/>
    <property type="match status" value="1"/>
</dbReference>
<dbReference type="Gene3D" id="3.90.1670.10">
    <property type="entry name" value="FdhE-like domain"/>
    <property type="match status" value="1"/>
</dbReference>
<evidence type="ECO:0000313" key="7">
    <source>
        <dbReference type="Proteomes" id="UP000664731"/>
    </source>
</evidence>
<reference evidence="6" key="1">
    <citation type="submission" date="2021-03" db="EMBL/GenBank/DDBJ databases">
        <title>Comamonas denitrificans.</title>
        <authorList>
            <person name="Finster K."/>
        </authorList>
    </citation>
    <scope>NUCLEOTIDE SEQUENCE</scope>
    <source>
        <strain evidence="6">MM2021_4</strain>
    </source>
</reference>
<dbReference type="AlphaFoldDB" id="A0A939H2H8"/>
<feature type="domain" description="FdhE N-terminal" evidence="3">
    <location>
        <begin position="19"/>
        <end position="182"/>
    </location>
</feature>
<dbReference type="InterPro" id="IPR056796">
    <property type="entry name" value="FdhE_C"/>
</dbReference>
<keyword evidence="7" id="KW-1185">Reference proteome</keyword>
<dbReference type="Pfam" id="PF04216">
    <property type="entry name" value="FdhE_N"/>
    <property type="match status" value="1"/>
</dbReference>
<feature type="domain" description="FdhE central" evidence="4">
    <location>
        <begin position="190"/>
        <end position="228"/>
    </location>
</feature>
<dbReference type="NCBIfam" id="TIGR01562">
    <property type="entry name" value="FdhE"/>
    <property type="match status" value="1"/>
</dbReference>
<dbReference type="GO" id="GO:0008199">
    <property type="term" value="F:ferric iron binding"/>
    <property type="evidence" value="ECO:0007669"/>
    <property type="project" value="TreeGrafter"/>
</dbReference>
<comment type="caution">
    <text evidence="6">The sequence shown here is derived from an EMBL/GenBank/DDBJ whole genome shotgun (WGS) entry which is preliminary data.</text>
</comment>
<evidence type="ECO:0000256" key="2">
    <source>
        <dbReference type="HAMAP-Rule" id="MF_00611"/>
    </source>
</evidence>
<proteinExistence type="inferred from homology"/>
<evidence type="ECO:0000256" key="1">
    <source>
        <dbReference type="ARBA" id="ARBA00022490"/>
    </source>
</evidence>
<dbReference type="PANTHER" id="PTHR37689:SF1">
    <property type="entry name" value="PROTEIN FDHE"/>
    <property type="match status" value="1"/>
</dbReference>
<dbReference type="PIRSF" id="PIRSF018296">
    <property type="entry name" value="Format_dh_formtn"/>
    <property type="match status" value="1"/>
</dbReference>
<gene>
    <name evidence="2 6" type="primary">fdhE</name>
    <name evidence="6" type="ORF">J1777_12685</name>
</gene>
<protein>
    <recommendedName>
        <fullName evidence="2">Protein FdhE homolog</fullName>
    </recommendedName>
</protein>
<organism evidence="6 7">
    <name type="scientific">Comamonas denitrificans</name>
    <dbReference type="NCBI Taxonomy" id="117506"/>
    <lineage>
        <taxon>Bacteria</taxon>
        <taxon>Pseudomonadati</taxon>
        <taxon>Pseudomonadota</taxon>
        <taxon>Betaproteobacteria</taxon>
        <taxon>Burkholderiales</taxon>
        <taxon>Comamonadaceae</taxon>
        <taxon>Comamonas</taxon>
    </lineage>
</organism>
<dbReference type="EMBL" id="JAFNME010000037">
    <property type="protein sequence ID" value="MBO1250673.1"/>
    <property type="molecule type" value="Genomic_DNA"/>
</dbReference>
<comment type="subcellular location">
    <subcellularLocation>
        <location evidence="2">Cytoplasm</location>
    </subcellularLocation>
</comment>
<dbReference type="RefSeq" id="WP_207576063.1">
    <property type="nucleotide sequence ID" value="NZ_JAFNME010000037.1"/>
</dbReference>
<dbReference type="InterPro" id="IPR024064">
    <property type="entry name" value="FdhE-like_sf"/>
</dbReference>
<evidence type="ECO:0000259" key="5">
    <source>
        <dbReference type="Pfam" id="PF24860"/>
    </source>
</evidence>
<dbReference type="InterPro" id="IPR056797">
    <property type="entry name" value="FdhE_central"/>
</dbReference>
<dbReference type="SUPFAM" id="SSF144020">
    <property type="entry name" value="FdhE-like"/>
    <property type="match status" value="1"/>
</dbReference>
<dbReference type="HAMAP" id="MF_00611">
    <property type="entry name" value="FdeH"/>
    <property type="match status" value="1"/>
</dbReference>
<name>A0A939H2H8_9BURK</name>
<dbReference type="Pfam" id="PF24860">
    <property type="entry name" value="FdhE_C"/>
    <property type="match status" value="1"/>
</dbReference>
<dbReference type="PANTHER" id="PTHR37689">
    <property type="entry name" value="PROTEIN FDHE"/>
    <property type="match status" value="1"/>
</dbReference>
<evidence type="ECO:0000313" key="6">
    <source>
        <dbReference type="EMBL" id="MBO1250673.1"/>
    </source>
</evidence>
<feature type="domain" description="FdhE C-terminal" evidence="5">
    <location>
        <begin position="229"/>
        <end position="305"/>
    </location>
</feature>
<keyword evidence="1 2" id="KW-0963">Cytoplasm</keyword>
<dbReference type="Proteomes" id="UP000664731">
    <property type="component" value="Unassembled WGS sequence"/>
</dbReference>
<comment type="similarity">
    <text evidence="2">Belongs to the FdhE family.</text>
</comment>
<evidence type="ECO:0000259" key="4">
    <source>
        <dbReference type="Pfam" id="PF24859"/>
    </source>
</evidence>
<dbReference type="InterPro" id="IPR006452">
    <property type="entry name" value="Formate_DH_accessory"/>
</dbReference>
<evidence type="ECO:0000259" key="3">
    <source>
        <dbReference type="Pfam" id="PF04216"/>
    </source>
</evidence>
<comment type="function">
    <text evidence="2">Necessary for formate dehydrogenase activity.</text>
</comment>
<dbReference type="Pfam" id="PF24859">
    <property type="entry name" value="FdhE_central"/>
    <property type="match status" value="1"/>
</dbReference>